<dbReference type="PANTHER" id="PTHR45763">
    <property type="entry name" value="HYDROLASE, ALPHA/BETA FOLD FAMILY PROTEIN, EXPRESSED-RELATED"/>
    <property type="match status" value="1"/>
</dbReference>
<dbReference type="InterPro" id="IPR029058">
    <property type="entry name" value="AB_hydrolase_fold"/>
</dbReference>
<dbReference type="Gene3D" id="3.40.50.1820">
    <property type="entry name" value="alpha/beta hydrolase"/>
    <property type="match status" value="1"/>
</dbReference>
<protein>
    <recommendedName>
        <fullName evidence="1">AB hydrolase-1 domain-containing protein</fullName>
    </recommendedName>
</protein>
<dbReference type="HOGENOM" id="CLU_040722_0_0_1"/>
<dbReference type="eggNOG" id="ENOG502QS8H">
    <property type="taxonomic scope" value="Eukaryota"/>
</dbReference>
<evidence type="ECO:0000259" key="1">
    <source>
        <dbReference type="Pfam" id="PF00561"/>
    </source>
</evidence>
<dbReference type="Pfam" id="PF00561">
    <property type="entry name" value="Abhydrolase_1"/>
    <property type="match status" value="1"/>
</dbReference>
<dbReference type="KEGG" id="atr:18433104"/>
<dbReference type="PANTHER" id="PTHR45763:SF8">
    <property type="entry name" value="ALPHA_BETA-HYDROLASES SUPERFAMILY PROTEIN"/>
    <property type="match status" value="1"/>
</dbReference>
<dbReference type="InterPro" id="IPR000073">
    <property type="entry name" value="AB_hydrolase_1"/>
</dbReference>
<evidence type="ECO:0000313" key="3">
    <source>
        <dbReference type="Proteomes" id="UP000017836"/>
    </source>
</evidence>
<organism evidence="2 3">
    <name type="scientific">Amborella trichopoda</name>
    <dbReference type="NCBI Taxonomy" id="13333"/>
    <lineage>
        <taxon>Eukaryota</taxon>
        <taxon>Viridiplantae</taxon>
        <taxon>Streptophyta</taxon>
        <taxon>Embryophyta</taxon>
        <taxon>Tracheophyta</taxon>
        <taxon>Spermatophyta</taxon>
        <taxon>Magnoliopsida</taxon>
        <taxon>Amborellales</taxon>
        <taxon>Amborellaceae</taxon>
        <taxon>Amborella</taxon>
    </lineage>
</organism>
<sequence length="525" mass="58938">MAGSNRSWREELASLVEDTGIRLTTGDRAEAFGGGFEGDSTVERAGEEESLWEQAKGFLNASMEMMQELGSGCVDIMKQNVVKEDSFIVQKLGEPWAKATRKLGFLNEFLPEDRDPAHAWPIVLFVFFIALAVLTNSSQQNVSLPPPPIKVHIQVCHIRTANRFQLPDGRHIAYQEHGIPADKARYSLVAAHSFLSSRLAGGLPGIQTSLLEEFGVRLVTYDLPGFGESDPHPDRNLNSSALDMLYIADALGFSDKFWVMGYSGGGIHAWAALRYIPERLAGAALFAPFVNPYDSNLSKEEANKIWEKWTFGRKFRLFLARRFPSLLPYFYHRSFLSGKPGQVDKWLSLSLGEKDRALLEEPMFIDFLRGDMEESTRLGNPSPFVEEAVLQVSSWGFSLTDLQVQKKQMAKGFFAWLKSIYSQADWEWVGFLGPIHIWQGMDDRVVPPLMTEFARRVLPGATVHKLPGEGHFSYFCFCNECHRHIFSTLFGNPQGPLDRTKENESSSQDLLEDITGIGVNEATIN</sequence>
<dbReference type="Gramene" id="ERN04938">
    <property type="protein sequence ID" value="ERN04938"/>
    <property type="gene ID" value="AMTR_s00080p00123550"/>
</dbReference>
<dbReference type="OrthoDB" id="294702at2759"/>
<name>W1PAH1_AMBTC</name>
<accession>W1PAH1</accession>
<dbReference type="AlphaFoldDB" id="W1PAH1"/>
<dbReference type="SUPFAM" id="SSF53474">
    <property type="entry name" value="alpha/beta-Hydrolases"/>
    <property type="match status" value="1"/>
</dbReference>
<gene>
    <name evidence="2" type="ORF">AMTR_s00080p00123550</name>
</gene>
<reference evidence="3" key="1">
    <citation type="journal article" date="2013" name="Science">
        <title>The Amborella genome and the evolution of flowering plants.</title>
        <authorList>
            <consortium name="Amborella Genome Project"/>
        </authorList>
    </citation>
    <scope>NUCLEOTIDE SEQUENCE [LARGE SCALE GENOMIC DNA]</scope>
</reference>
<dbReference type="OMA" id="IYFCDEC"/>
<proteinExistence type="predicted"/>
<feature type="domain" description="AB hydrolase-1" evidence="1">
    <location>
        <begin position="210"/>
        <end position="475"/>
    </location>
</feature>
<dbReference type="Proteomes" id="UP000017836">
    <property type="component" value="Unassembled WGS sequence"/>
</dbReference>
<keyword evidence="3" id="KW-1185">Reference proteome</keyword>
<dbReference type="EMBL" id="KI394095">
    <property type="protein sequence ID" value="ERN04938.1"/>
    <property type="molecule type" value="Genomic_DNA"/>
</dbReference>
<evidence type="ECO:0000313" key="2">
    <source>
        <dbReference type="EMBL" id="ERN04938.1"/>
    </source>
</evidence>